<dbReference type="SUPFAM" id="SSF51735">
    <property type="entry name" value="NAD(P)-binding Rossmann-fold domains"/>
    <property type="match status" value="1"/>
</dbReference>
<dbReference type="InterPro" id="IPR001509">
    <property type="entry name" value="Epimerase_deHydtase"/>
</dbReference>
<comment type="caution">
    <text evidence="3">The sequence shown here is derived from an EMBL/GenBank/DDBJ whole genome shotgun (WGS) entry which is preliminary data.</text>
</comment>
<comment type="similarity">
    <text evidence="1">Belongs to the NAD(P)-dependent epimerase/dehydratase family.</text>
</comment>
<feature type="domain" description="NAD-dependent epimerase/dehydratase" evidence="2">
    <location>
        <begin position="4"/>
        <end position="257"/>
    </location>
</feature>
<name>A0A556QJ58_9BACT</name>
<sequence length="359" mass="39090">MKLLITGICGFVGSTLARSLVKDHPGVELLGLDNFIRPGSETNRAELKALGVHLFHGDLRNPSDLEVIPPADFVIDAAANPSVLAGVDGRTSSRQLVEHNLLGTINLLEYCKRHRAGFILLSTSRVYSIPPLANLAIETHAHAFRPSSDASLLPAGLTSDGVSETFATTAPVSLYGSTKLASEALAVEYGETFQFPVFINRCGVLAGAGQFGRADQGIFAYWINRYLRGLPLNYIGFDGQGHQVRDCLHPRDLVPLLRQQIDSTRPLNATDRIINVSGGARSAHSLCQLSAWCSDRFGPREVTSDPKPRPFDIPWMVLDSAKAARLWNWQPATPAQVVLEEIAVHAEAHPEWLELSASF</sequence>
<dbReference type="PANTHER" id="PTHR43000">
    <property type="entry name" value="DTDP-D-GLUCOSE 4,6-DEHYDRATASE-RELATED"/>
    <property type="match status" value="1"/>
</dbReference>
<dbReference type="Proteomes" id="UP000315648">
    <property type="component" value="Unassembled WGS sequence"/>
</dbReference>
<dbReference type="RefSeq" id="WP_144230414.1">
    <property type="nucleotide sequence ID" value="NZ_CBCRVV010000014.1"/>
</dbReference>
<dbReference type="OrthoDB" id="9801785at2"/>
<organism evidence="3 4">
    <name type="scientific">Rariglobus hedericola</name>
    <dbReference type="NCBI Taxonomy" id="2597822"/>
    <lineage>
        <taxon>Bacteria</taxon>
        <taxon>Pseudomonadati</taxon>
        <taxon>Verrucomicrobiota</taxon>
        <taxon>Opitutia</taxon>
        <taxon>Opitutales</taxon>
        <taxon>Opitutaceae</taxon>
        <taxon>Rariglobus</taxon>
    </lineage>
</organism>
<keyword evidence="4" id="KW-1185">Reference proteome</keyword>
<protein>
    <submittedName>
        <fullName evidence="3">NAD-dependent epimerase/dehydratase family protein</fullName>
    </submittedName>
</protein>
<dbReference type="Gene3D" id="3.40.50.720">
    <property type="entry name" value="NAD(P)-binding Rossmann-like Domain"/>
    <property type="match status" value="1"/>
</dbReference>
<dbReference type="InterPro" id="IPR036291">
    <property type="entry name" value="NAD(P)-bd_dom_sf"/>
</dbReference>
<evidence type="ECO:0000313" key="4">
    <source>
        <dbReference type="Proteomes" id="UP000315648"/>
    </source>
</evidence>
<gene>
    <name evidence="3" type="ORF">FPL22_11050</name>
</gene>
<evidence type="ECO:0000259" key="2">
    <source>
        <dbReference type="Pfam" id="PF01370"/>
    </source>
</evidence>
<dbReference type="EMBL" id="VMBG01000002">
    <property type="protein sequence ID" value="TSJ76657.1"/>
    <property type="molecule type" value="Genomic_DNA"/>
</dbReference>
<dbReference type="AlphaFoldDB" id="A0A556QJ58"/>
<evidence type="ECO:0000313" key="3">
    <source>
        <dbReference type="EMBL" id="TSJ76657.1"/>
    </source>
</evidence>
<reference evidence="3 4" key="1">
    <citation type="submission" date="2019-07" db="EMBL/GenBank/DDBJ databases">
        <title>Description of 53C-WASEF.</title>
        <authorList>
            <person name="Pitt A."/>
            <person name="Hahn M.W."/>
        </authorList>
    </citation>
    <scope>NUCLEOTIDE SEQUENCE [LARGE SCALE GENOMIC DNA]</scope>
    <source>
        <strain evidence="3 4">53C-WASEF</strain>
    </source>
</reference>
<evidence type="ECO:0000256" key="1">
    <source>
        <dbReference type="ARBA" id="ARBA00007637"/>
    </source>
</evidence>
<accession>A0A556QJ58</accession>
<dbReference type="Pfam" id="PF01370">
    <property type="entry name" value="Epimerase"/>
    <property type="match status" value="1"/>
</dbReference>
<proteinExistence type="inferred from homology"/>